<reference evidence="1" key="1">
    <citation type="submission" date="2007-03" db="EMBL/GenBank/DDBJ databases">
        <title>Annotation of Culex pipiens quinquefasciatus.</title>
        <authorList>
            <consortium name="The Broad Institute Genome Sequencing Platform"/>
            <person name="Atkinson P.W."/>
            <person name="Hemingway J."/>
            <person name="Christensen B.M."/>
            <person name="Higgs S."/>
            <person name="Kodira C."/>
            <person name="Hannick L."/>
            <person name="Megy K."/>
            <person name="O'Leary S."/>
            <person name="Pearson M."/>
            <person name="Haas B.J."/>
            <person name="Mauceli E."/>
            <person name="Wortman J.R."/>
            <person name="Lee N.H."/>
            <person name="Guigo R."/>
            <person name="Stanke M."/>
            <person name="Alvarado L."/>
            <person name="Amedeo P."/>
            <person name="Antoine C.H."/>
            <person name="Arensburger P."/>
            <person name="Bidwell S.L."/>
            <person name="Crawford M."/>
            <person name="Camaro F."/>
            <person name="Devon K."/>
            <person name="Engels R."/>
            <person name="Hammond M."/>
            <person name="Howarth C."/>
            <person name="Koehrsen M."/>
            <person name="Lawson D."/>
            <person name="Montgomery P."/>
            <person name="Nene V."/>
            <person name="Nusbaum C."/>
            <person name="Puiu D."/>
            <person name="Romero-Severson J."/>
            <person name="Severson D.W."/>
            <person name="Shumway M."/>
            <person name="Sisk P."/>
            <person name="Stolte C."/>
            <person name="Zeng Q."/>
            <person name="Eisenstadt E."/>
            <person name="Fraser-Liggett C."/>
            <person name="Strausberg R."/>
            <person name="Galagan J."/>
            <person name="Birren B."/>
            <person name="Collins F.H."/>
        </authorList>
    </citation>
    <scope>NUCLEOTIDE SEQUENCE [LARGE SCALE GENOMIC DNA]</scope>
    <source>
        <strain evidence="1">JHB</strain>
    </source>
</reference>
<accession>B0WHP6</accession>
<dbReference type="VEuPathDB" id="VectorBase:CPIJ006672"/>
<dbReference type="VEuPathDB" id="VectorBase:CQUJHB005081"/>
<dbReference type="AlphaFoldDB" id="B0WHP6"/>
<proteinExistence type="predicted"/>
<sequence length="318" mass="35451">MENSILPKRESVESVNNYLKRYRREAIGGGCVGALIAYWLKKRAQNRLNVIVVKKDATYQGVSLGVSTCLAVLPQLHQWLSSSSLPSIHHLVAVSFNSAADDCFLSATVLLSLILLVTGVLTGGTSGHRDIDSNLLRRTSKPGKELARICAKKYWNALPRQNFCCFSSCRTSAKERDEESELKSTGTCCKKVTYAGCRILQKLQKFCNSASTGIDLIRSSSKVQSQHRRTGKVPSAIQVVNRTCWTISKLAQAEDHCRSIMWHIETHLDAAFAERSRLQSFPWATYFGEKGPTRPPEVVSPDVAGRCQPHHYRVFDLH</sequence>
<reference evidence="2" key="2">
    <citation type="submission" date="2020-05" db="UniProtKB">
        <authorList>
            <consortium name="EnsemblMetazoa"/>
        </authorList>
    </citation>
    <scope>IDENTIFICATION</scope>
    <source>
        <strain evidence="2">JHB</strain>
    </source>
</reference>
<dbReference type="Proteomes" id="UP000002320">
    <property type="component" value="Unassembled WGS sequence"/>
</dbReference>
<dbReference type="EMBL" id="DS231939">
    <property type="protein sequence ID" value="EDS27913.1"/>
    <property type="molecule type" value="Genomic_DNA"/>
</dbReference>
<protein>
    <submittedName>
        <fullName evidence="1 2">FAD oxidoreductase</fullName>
    </submittedName>
</protein>
<dbReference type="Gene3D" id="3.50.50.60">
    <property type="entry name" value="FAD/NAD(P)-binding domain"/>
    <property type="match status" value="1"/>
</dbReference>
<gene>
    <name evidence="2" type="primary">6038432</name>
    <name evidence="1" type="ORF">CpipJ_CPIJ006672</name>
</gene>
<evidence type="ECO:0000313" key="3">
    <source>
        <dbReference type="Proteomes" id="UP000002320"/>
    </source>
</evidence>
<organism>
    <name type="scientific">Culex quinquefasciatus</name>
    <name type="common">Southern house mosquito</name>
    <name type="synonym">Culex pungens</name>
    <dbReference type="NCBI Taxonomy" id="7176"/>
    <lineage>
        <taxon>Eukaryota</taxon>
        <taxon>Metazoa</taxon>
        <taxon>Ecdysozoa</taxon>
        <taxon>Arthropoda</taxon>
        <taxon>Hexapoda</taxon>
        <taxon>Insecta</taxon>
        <taxon>Pterygota</taxon>
        <taxon>Neoptera</taxon>
        <taxon>Endopterygota</taxon>
        <taxon>Diptera</taxon>
        <taxon>Nematocera</taxon>
        <taxon>Culicoidea</taxon>
        <taxon>Culicidae</taxon>
        <taxon>Culicinae</taxon>
        <taxon>Culicini</taxon>
        <taxon>Culex</taxon>
        <taxon>Culex</taxon>
    </lineage>
</organism>
<dbReference type="InterPro" id="IPR036188">
    <property type="entry name" value="FAD/NAD-bd_sf"/>
</dbReference>
<dbReference type="HOGENOM" id="CLU_875091_0_0_1"/>
<evidence type="ECO:0000313" key="1">
    <source>
        <dbReference type="EMBL" id="EDS27913.1"/>
    </source>
</evidence>
<keyword evidence="3" id="KW-1185">Reference proteome</keyword>
<dbReference type="EnsemblMetazoa" id="CPIJ006672-RA">
    <property type="protein sequence ID" value="CPIJ006672-PA"/>
    <property type="gene ID" value="CPIJ006672"/>
</dbReference>
<dbReference type="KEGG" id="cqu:CpipJ_CPIJ006672"/>
<name>B0WHP6_CULQU</name>
<evidence type="ECO:0000313" key="2">
    <source>
        <dbReference type="EnsemblMetazoa" id="CPIJ006672-PA"/>
    </source>
</evidence>
<dbReference type="OrthoDB" id="424974at2759"/>
<dbReference type="InParanoid" id="B0WHP6"/>